<dbReference type="Pfam" id="PF07586">
    <property type="entry name" value="HXXSHH"/>
    <property type="match status" value="1"/>
</dbReference>
<protein>
    <recommendedName>
        <fullName evidence="4">DUF1552 domain-containing protein</fullName>
    </recommendedName>
</protein>
<reference evidence="2 3" key="1">
    <citation type="journal article" date="2020" name="Syst. Appl. Microbiol.">
        <title>Alienimonas chondri sp. nov., a novel planctomycete isolated from the biofilm of the red alga Chondrus crispus.</title>
        <authorList>
            <person name="Vitorino I."/>
            <person name="Albuquerque L."/>
            <person name="Wiegand S."/>
            <person name="Kallscheuer N."/>
            <person name="da Costa M.S."/>
            <person name="Lobo-da-Cunha A."/>
            <person name="Jogler C."/>
            <person name="Lage O.M."/>
        </authorList>
    </citation>
    <scope>NUCLEOTIDE SEQUENCE [LARGE SCALE GENOMIC DNA]</scope>
    <source>
        <strain evidence="2 3">LzC2</strain>
    </source>
</reference>
<evidence type="ECO:0000313" key="3">
    <source>
        <dbReference type="Proteomes" id="UP000609651"/>
    </source>
</evidence>
<gene>
    <name evidence="2" type="ORF">LzC2_12540</name>
</gene>
<sequence>MTPQSATSRTPLPRRSVLRSLGTGIGAVAIGLPFFEEMLGAKVASAAPNLAAKPTAEGGVPARAFNVFFGLGIPAPVQAEATKNGRLEGVLEPLAPLADKLAVLKNVDQVRCDDRGINAHFDGASGAFTAEPPDGDAKSGGPSIDQLIRNAAHPGGRTPDGVIPTLVAGTYFRRSRISRYVHSYRENGTVAAPMQESPGELFARVFGAQAGSDGSGVPMDPRRRRLTRSVLDAVQQQTKFLAGPRGPLGAASRERLADHLDRVREYERRTLAFEDEKAAKLAAGPAPPPESKLRHGADADPGGEGIDITLADLTGEWRLVADLYSHAILTDRVRFGSLTYLAAGERIRLTGDYEYDGRKIFTFDDKKQHGKSGSGGCSHEWWHKFREDKPNEALKAHAHLKMREVAYFLSQLAGEEAVEANGKTVLENALVTISTESGDGRHNDVKRELSGVFHAITGAGGRFRTGGVLDVGAEGIDVYNTLLAGMGVDRRLGPQNRQGRSIDALRT</sequence>
<dbReference type="PROSITE" id="PS51318">
    <property type="entry name" value="TAT"/>
    <property type="match status" value="1"/>
</dbReference>
<comment type="caution">
    <text evidence="2">The sequence shown here is derived from an EMBL/GenBank/DDBJ whole genome shotgun (WGS) entry which is preliminary data.</text>
</comment>
<evidence type="ECO:0000313" key="2">
    <source>
        <dbReference type="EMBL" id="NNJ25186.1"/>
    </source>
</evidence>
<proteinExistence type="predicted"/>
<keyword evidence="3" id="KW-1185">Reference proteome</keyword>
<evidence type="ECO:0000256" key="1">
    <source>
        <dbReference type="SAM" id="MobiDB-lite"/>
    </source>
</evidence>
<feature type="region of interest" description="Disordered" evidence="1">
    <location>
        <begin position="279"/>
        <end position="300"/>
    </location>
</feature>
<dbReference type="RefSeq" id="WP_171184919.1">
    <property type="nucleotide sequence ID" value="NZ_WTPX01000028.1"/>
</dbReference>
<dbReference type="EMBL" id="WTPX01000028">
    <property type="protein sequence ID" value="NNJ25186.1"/>
    <property type="molecule type" value="Genomic_DNA"/>
</dbReference>
<dbReference type="InterPro" id="IPR011447">
    <property type="entry name" value="DUF1552"/>
</dbReference>
<dbReference type="InterPro" id="IPR006311">
    <property type="entry name" value="TAT_signal"/>
</dbReference>
<name>A0ABX1VDP5_9PLAN</name>
<organism evidence="2 3">
    <name type="scientific">Alienimonas chondri</name>
    <dbReference type="NCBI Taxonomy" id="2681879"/>
    <lineage>
        <taxon>Bacteria</taxon>
        <taxon>Pseudomonadati</taxon>
        <taxon>Planctomycetota</taxon>
        <taxon>Planctomycetia</taxon>
        <taxon>Planctomycetales</taxon>
        <taxon>Planctomycetaceae</taxon>
        <taxon>Alienimonas</taxon>
    </lineage>
</organism>
<accession>A0ABX1VDP5</accession>
<evidence type="ECO:0008006" key="4">
    <source>
        <dbReference type="Google" id="ProtNLM"/>
    </source>
</evidence>
<dbReference type="Proteomes" id="UP000609651">
    <property type="component" value="Unassembled WGS sequence"/>
</dbReference>